<evidence type="ECO:0000256" key="6">
    <source>
        <dbReference type="ARBA" id="ARBA00023163"/>
    </source>
</evidence>
<dbReference type="EC" id="2.7.7.6" evidence="2"/>
<evidence type="ECO:0000256" key="2">
    <source>
        <dbReference type="ARBA" id="ARBA00012418"/>
    </source>
</evidence>
<proteinExistence type="inferred from homology"/>
<comment type="similarity">
    <text evidence="1">Belongs to the RNA polymerase subunit omega family.</text>
</comment>
<dbReference type="InterPro" id="IPR003716">
    <property type="entry name" value="DNA-dir_RNA_pol_omega"/>
</dbReference>
<dbReference type="GO" id="GO:0003677">
    <property type="term" value="F:DNA binding"/>
    <property type="evidence" value="ECO:0007669"/>
    <property type="project" value="InterPro"/>
</dbReference>
<dbReference type="GO" id="GO:0000428">
    <property type="term" value="C:DNA-directed RNA polymerase complex"/>
    <property type="evidence" value="ECO:0007669"/>
    <property type="project" value="UniProtKB-KW"/>
</dbReference>
<protein>
    <recommendedName>
        <fullName evidence="2">DNA-directed RNA polymerase</fullName>
        <ecNumber evidence="2">2.7.7.6</ecNumber>
    </recommendedName>
</protein>
<dbReference type="EMBL" id="UOFD01000066">
    <property type="protein sequence ID" value="VAW53788.1"/>
    <property type="molecule type" value="Genomic_DNA"/>
</dbReference>
<evidence type="ECO:0000256" key="3">
    <source>
        <dbReference type="ARBA" id="ARBA00022478"/>
    </source>
</evidence>
<keyword evidence="4 8" id="KW-0808">Transferase</keyword>
<accession>A0A3B0WCS1</accession>
<gene>
    <name evidence="8" type="ORF">MNBD_GAMMA06-36</name>
</gene>
<dbReference type="Gene3D" id="3.90.940.10">
    <property type="match status" value="1"/>
</dbReference>
<name>A0A3B0WCS1_9ZZZZ</name>
<dbReference type="Pfam" id="PF01192">
    <property type="entry name" value="RNA_pol_Rpb6"/>
    <property type="match status" value="1"/>
</dbReference>
<comment type="catalytic activity">
    <reaction evidence="7">
        <text>RNA(n) + a ribonucleoside 5'-triphosphate = RNA(n+1) + diphosphate</text>
        <dbReference type="Rhea" id="RHEA:21248"/>
        <dbReference type="Rhea" id="RHEA-COMP:14527"/>
        <dbReference type="Rhea" id="RHEA-COMP:17342"/>
        <dbReference type="ChEBI" id="CHEBI:33019"/>
        <dbReference type="ChEBI" id="CHEBI:61557"/>
        <dbReference type="ChEBI" id="CHEBI:140395"/>
        <dbReference type="EC" id="2.7.7.6"/>
    </reaction>
</comment>
<dbReference type="NCBIfam" id="TIGR00690">
    <property type="entry name" value="rpoZ"/>
    <property type="match status" value="1"/>
</dbReference>
<evidence type="ECO:0000256" key="7">
    <source>
        <dbReference type="ARBA" id="ARBA00048552"/>
    </source>
</evidence>
<evidence type="ECO:0000256" key="5">
    <source>
        <dbReference type="ARBA" id="ARBA00022695"/>
    </source>
</evidence>
<dbReference type="InterPro" id="IPR036161">
    <property type="entry name" value="RPB6/omega-like_sf"/>
</dbReference>
<dbReference type="SMART" id="SM01409">
    <property type="entry name" value="RNA_pol_Rpb6"/>
    <property type="match status" value="1"/>
</dbReference>
<keyword evidence="6" id="KW-0804">Transcription</keyword>
<dbReference type="PANTHER" id="PTHR34476:SF1">
    <property type="entry name" value="DNA-DIRECTED RNA POLYMERASE SUBUNIT OMEGA"/>
    <property type="match status" value="1"/>
</dbReference>
<sequence>MARLTVEDCLDNVENRFELVLIASQRARQLAMGAEPLVPLDNDKPTVLALREIAENLINKAILEAPEETPMDDIEAMIEGDLSAELENSLKESLQASIKDSQ</sequence>
<dbReference type="SUPFAM" id="SSF63562">
    <property type="entry name" value="RPB6/omega subunit-like"/>
    <property type="match status" value="1"/>
</dbReference>
<evidence type="ECO:0000256" key="4">
    <source>
        <dbReference type="ARBA" id="ARBA00022679"/>
    </source>
</evidence>
<dbReference type="HAMAP" id="MF_00366">
    <property type="entry name" value="RNApol_bact_RpoZ"/>
    <property type="match status" value="1"/>
</dbReference>
<reference evidence="8" key="1">
    <citation type="submission" date="2018-06" db="EMBL/GenBank/DDBJ databases">
        <authorList>
            <person name="Zhirakovskaya E."/>
        </authorList>
    </citation>
    <scope>NUCLEOTIDE SEQUENCE</scope>
</reference>
<organism evidence="8">
    <name type="scientific">hydrothermal vent metagenome</name>
    <dbReference type="NCBI Taxonomy" id="652676"/>
    <lineage>
        <taxon>unclassified sequences</taxon>
        <taxon>metagenomes</taxon>
        <taxon>ecological metagenomes</taxon>
    </lineage>
</organism>
<dbReference type="GO" id="GO:0006351">
    <property type="term" value="P:DNA-templated transcription"/>
    <property type="evidence" value="ECO:0007669"/>
    <property type="project" value="InterPro"/>
</dbReference>
<evidence type="ECO:0000256" key="1">
    <source>
        <dbReference type="ARBA" id="ARBA00006711"/>
    </source>
</evidence>
<dbReference type="InterPro" id="IPR006110">
    <property type="entry name" value="Pol_omega/Rpo6/RPB6"/>
</dbReference>
<keyword evidence="3 8" id="KW-0240">DNA-directed RNA polymerase</keyword>
<dbReference type="PANTHER" id="PTHR34476">
    <property type="entry name" value="DNA-DIRECTED RNA POLYMERASE SUBUNIT OMEGA"/>
    <property type="match status" value="1"/>
</dbReference>
<keyword evidence="5 8" id="KW-0548">Nucleotidyltransferase</keyword>
<evidence type="ECO:0000313" key="8">
    <source>
        <dbReference type="EMBL" id="VAW53788.1"/>
    </source>
</evidence>
<dbReference type="AlphaFoldDB" id="A0A3B0WCS1"/>
<dbReference type="GO" id="GO:0003899">
    <property type="term" value="F:DNA-directed RNA polymerase activity"/>
    <property type="evidence" value="ECO:0007669"/>
    <property type="project" value="UniProtKB-EC"/>
</dbReference>